<evidence type="ECO:0000256" key="2">
    <source>
        <dbReference type="SAM" id="Phobius"/>
    </source>
</evidence>
<dbReference type="EMBL" id="LBTF01000008">
    <property type="protein sequence ID" value="KKQ35669.1"/>
    <property type="molecule type" value="Genomic_DNA"/>
</dbReference>
<feature type="transmembrane region" description="Helical" evidence="2">
    <location>
        <begin position="202"/>
        <end position="220"/>
    </location>
</feature>
<evidence type="ECO:0000256" key="1">
    <source>
        <dbReference type="SAM" id="MobiDB-lite"/>
    </source>
</evidence>
<keyword evidence="2" id="KW-0472">Membrane</keyword>
<name>A0A0G0JFY9_9BACT</name>
<keyword evidence="2" id="KW-1133">Transmembrane helix</keyword>
<evidence type="ECO:0000313" key="3">
    <source>
        <dbReference type="EMBL" id="KKQ35669.1"/>
    </source>
</evidence>
<protein>
    <submittedName>
        <fullName evidence="3">Uncharacterized protein</fullName>
    </submittedName>
</protein>
<accession>A0A0G0JFY9</accession>
<reference evidence="3" key="1">
    <citation type="journal article" date="2015" name="Nature">
        <title>rRNA introns, odd ribosomes, and small enigmatic genomes across a large radiation of phyla.</title>
        <authorList>
            <person name="Brown C.T."/>
            <person name="Hug L.A."/>
            <person name="Thomas B.C."/>
            <person name="Sharon I."/>
            <person name="Castelle C.J."/>
            <person name="Singh A."/>
            <person name="Wilkins M.J."/>
            <person name="Williams K.H."/>
            <person name="Banfield J.F."/>
        </authorList>
    </citation>
    <scope>NUCLEOTIDE SEQUENCE [LARGE SCALE GENOMIC DNA]</scope>
</reference>
<dbReference type="AlphaFoldDB" id="A0A0G0JFY9"/>
<feature type="compositionally biased region" description="Basic and acidic residues" evidence="1">
    <location>
        <begin position="298"/>
        <end position="323"/>
    </location>
</feature>
<dbReference type="Proteomes" id="UP000033876">
    <property type="component" value="Unassembled WGS sequence"/>
</dbReference>
<feature type="region of interest" description="Disordered" evidence="1">
    <location>
        <begin position="279"/>
        <end position="323"/>
    </location>
</feature>
<keyword evidence="2" id="KW-0812">Transmembrane</keyword>
<proteinExistence type="predicted"/>
<gene>
    <name evidence="3" type="ORF">US50_C0008G0010</name>
</gene>
<comment type="caution">
    <text evidence="3">The sequence shown here is derived from an EMBL/GenBank/DDBJ whole genome shotgun (WGS) entry which is preliminary data.</text>
</comment>
<organism evidence="3">
    <name type="scientific">Candidatus Nomurabacteria bacterium GW2011_GWB1_37_5</name>
    <dbReference type="NCBI Taxonomy" id="1618742"/>
    <lineage>
        <taxon>Bacteria</taxon>
        <taxon>Candidatus Nomuraibacteriota</taxon>
    </lineage>
</organism>
<sequence length="323" mass="35709">MQKFSDNLAQLLEDVEALFSSGATDPKELRKTLNAFEAFLREVLNTTEEQDLIITWRLLEESKPAFSNDLTMATRMNKWGADVKMQMKKTAGNMAKAMQAAFRYGRSLFSVFAEATGDYVYFNNRCIEPTPLIDLSQIGNLNQNNQPNTNQPVQRSFWRRVREVVIGPVPVQQPVQNAPVAAGGSNQPAPVVAPARRSRGPVILALLVLLGLMFFFVWLWRGSVAENQQLSKDLNAAVNKATMTGNQLTAKELELDSVKLELDSTKQVADSLFKLVTPKAAAKADDKSSQKKATASGDKPDKQPADKPKDGGTKNEPPKQEKE</sequence>